<dbReference type="InterPro" id="IPR051684">
    <property type="entry name" value="Electron_Trans/Redox"/>
</dbReference>
<dbReference type="AlphaFoldDB" id="A0A1G1KZP1"/>
<keyword evidence="6" id="KW-0411">Iron-sulfur</keyword>
<name>A0A1G1KZP1_9BACT</name>
<dbReference type="InterPro" id="IPR017896">
    <property type="entry name" value="4Fe4S_Fe-S-bd"/>
</dbReference>
<feature type="transmembrane region" description="Helical" evidence="7">
    <location>
        <begin position="78"/>
        <end position="98"/>
    </location>
</feature>
<dbReference type="PROSITE" id="PS51379">
    <property type="entry name" value="4FE4S_FER_2"/>
    <property type="match status" value="4"/>
</dbReference>
<keyword evidence="7" id="KW-0812">Transmembrane</keyword>
<reference evidence="9 10" key="1">
    <citation type="journal article" date="2016" name="Nat. Commun.">
        <title>Thousands of microbial genomes shed light on interconnected biogeochemical processes in an aquifer system.</title>
        <authorList>
            <person name="Anantharaman K."/>
            <person name="Brown C.T."/>
            <person name="Hug L.A."/>
            <person name="Sharon I."/>
            <person name="Castelle C.J."/>
            <person name="Probst A.J."/>
            <person name="Thomas B.C."/>
            <person name="Singh A."/>
            <person name="Wilkins M.J."/>
            <person name="Karaoz U."/>
            <person name="Brodie E.L."/>
            <person name="Williams K.H."/>
            <person name="Hubbard S.S."/>
            <person name="Banfield J.F."/>
        </authorList>
    </citation>
    <scope>NUCLEOTIDE SEQUENCE [LARGE SCALE GENOMIC DNA]</scope>
</reference>
<keyword evidence="7" id="KW-0472">Membrane</keyword>
<dbReference type="GO" id="GO:0005886">
    <property type="term" value="C:plasma membrane"/>
    <property type="evidence" value="ECO:0007669"/>
    <property type="project" value="TreeGrafter"/>
</dbReference>
<organism evidence="9 10">
    <name type="scientific">Candidatus Danuiimicrobium aquiferis</name>
    <dbReference type="NCBI Taxonomy" id="1801832"/>
    <lineage>
        <taxon>Bacteria</taxon>
        <taxon>Pseudomonadati</taxon>
        <taxon>Candidatus Omnitrophota</taxon>
        <taxon>Candidatus Danuiimicrobium</taxon>
    </lineage>
</organism>
<feature type="domain" description="4Fe-4S ferredoxin-type" evidence="8">
    <location>
        <begin position="322"/>
        <end position="351"/>
    </location>
</feature>
<evidence type="ECO:0000256" key="2">
    <source>
        <dbReference type="ARBA" id="ARBA00022485"/>
    </source>
</evidence>
<evidence type="ECO:0000256" key="6">
    <source>
        <dbReference type="ARBA" id="ARBA00023014"/>
    </source>
</evidence>
<sequence>MIFKIDPLVVFFTSLSERVILPGVIVSVVMLILTGILGRFFCGWVCPLGRLIDLVGAFKTKKRILNDAQNKRIRRFKYFILGSVVIAAIFGVQVAWLYDPLVITARFISLNCIPGVTFLIDKCFVWVIQNFNLYGSVYDFYRTLKASFLGINIYYFANSTAIFTFFFVVVIFALSMTRIWCRMLCPLGAIYGLTSKPAFMERVVDGCIQCGKCHQHCRMGAIKEGAGYVKGECILCMDCVYDCPVGAEKFVWLPKRTSSSISPRPVGKETTGSGGNISRRNFLIFFVISICSASFWKSLVWGEVRAVTGDSSGSVIRPPGALKEREFVDRCIRCGNCMKVCITNGLQPVMMQAGIEGVWTPALMPEIGACEYNCNLCGNVCPTGAIPKLPLEIKKKAKLGMAYVDKSICIPWKHQDECIVCEEQCPIPDKAIKLEETVVGGRRFLQPVVDKDLCTGCGKCQYACPVRPVRAIVIKV</sequence>
<feature type="domain" description="4Fe-4S ferredoxin-type" evidence="8">
    <location>
        <begin position="359"/>
        <end position="392"/>
    </location>
</feature>
<evidence type="ECO:0000256" key="3">
    <source>
        <dbReference type="ARBA" id="ARBA00022723"/>
    </source>
</evidence>
<evidence type="ECO:0000256" key="4">
    <source>
        <dbReference type="ARBA" id="ARBA00022982"/>
    </source>
</evidence>
<keyword evidence="1" id="KW-0813">Transport</keyword>
<keyword evidence="4" id="KW-0249">Electron transport</keyword>
<evidence type="ECO:0000256" key="5">
    <source>
        <dbReference type="ARBA" id="ARBA00023004"/>
    </source>
</evidence>
<evidence type="ECO:0000256" key="1">
    <source>
        <dbReference type="ARBA" id="ARBA00022448"/>
    </source>
</evidence>
<gene>
    <name evidence="9" type="ORF">A3G33_02590</name>
</gene>
<dbReference type="GO" id="GO:0046872">
    <property type="term" value="F:metal ion binding"/>
    <property type="evidence" value="ECO:0007669"/>
    <property type="project" value="UniProtKB-KW"/>
</dbReference>
<evidence type="ECO:0000313" key="9">
    <source>
        <dbReference type="EMBL" id="OGW98342.1"/>
    </source>
</evidence>
<feature type="domain" description="4Fe-4S ferredoxin-type" evidence="8">
    <location>
        <begin position="445"/>
        <end position="474"/>
    </location>
</feature>
<accession>A0A1G1KZP1</accession>
<dbReference type="SUPFAM" id="SSF54862">
    <property type="entry name" value="4Fe-4S ferredoxins"/>
    <property type="match status" value="2"/>
</dbReference>
<evidence type="ECO:0000256" key="7">
    <source>
        <dbReference type="SAM" id="Phobius"/>
    </source>
</evidence>
<feature type="domain" description="4Fe-4S ferredoxin-type" evidence="8">
    <location>
        <begin position="196"/>
        <end position="227"/>
    </location>
</feature>
<dbReference type="CDD" id="cd16373">
    <property type="entry name" value="DMSOR_beta_like"/>
    <property type="match status" value="1"/>
</dbReference>
<dbReference type="Proteomes" id="UP000178187">
    <property type="component" value="Unassembled WGS sequence"/>
</dbReference>
<feature type="transmembrane region" description="Helical" evidence="7">
    <location>
        <begin position="20"/>
        <end position="42"/>
    </location>
</feature>
<dbReference type="PROSITE" id="PS00198">
    <property type="entry name" value="4FE4S_FER_1"/>
    <property type="match status" value="2"/>
</dbReference>
<dbReference type="Pfam" id="PF00037">
    <property type="entry name" value="Fer4"/>
    <property type="match status" value="1"/>
</dbReference>
<keyword evidence="2" id="KW-0004">4Fe-4S</keyword>
<proteinExistence type="predicted"/>
<evidence type="ECO:0000313" key="10">
    <source>
        <dbReference type="Proteomes" id="UP000178187"/>
    </source>
</evidence>
<dbReference type="GO" id="GO:0051539">
    <property type="term" value="F:4 iron, 4 sulfur cluster binding"/>
    <property type="evidence" value="ECO:0007669"/>
    <property type="project" value="UniProtKB-KW"/>
</dbReference>
<keyword evidence="3" id="KW-0479">Metal-binding</keyword>
<comment type="caution">
    <text evidence="9">The sequence shown here is derived from an EMBL/GenBank/DDBJ whole genome shotgun (WGS) entry which is preliminary data.</text>
</comment>
<dbReference type="Gene3D" id="3.30.70.20">
    <property type="match status" value="3"/>
</dbReference>
<keyword evidence="7" id="KW-1133">Transmembrane helix</keyword>
<dbReference type="PANTHER" id="PTHR30176">
    <property type="entry name" value="FERREDOXIN-TYPE PROTEIN NAPH"/>
    <property type="match status" value="1"/>
</dbReference>
<dbReference type="PANTHER" id="PTHR30176:SF3">
    <property type="entry name" value="FERREDOXIN-TYPE PROTEIN NAPH"/>
    <property type="match status" value="1"/>
</dbReference>
<dbReference type="InterPro" id="IPR017900">
    <property type="entry name" value="4Fe4S_Fe_S_CS"/>
</dbReference>
<dbReference type="EMBL" id="MHFR01000034">
    <property type="protein sequence ID" value="OGW98342.1"/>
    <property type="molecule type" value="Genomic_DNA"/>
</dbReference>
<feature type="transmembrane region" description="Helical" evidence="7">
    <location>
        <begin position="153"/>
        <end position="174"/>
    </location>
</feature>
<protein>
    <recommendedName>
        <fullName evidence="8">4Fe-4S ferredoxin-type domain-containing protein</fullName>
    </recommendedName>
</protein>
<dbReference type="Pfam" id="PF12801">
    <property type="entry name" value="Fer4_5"/>
    <property type="match status" value="3"/>
</dbReference>
<evidence type="ECO:0000259" key="8">
    <source>
        <dbReference type="PROSITE" id="PS51379"/>
    </source>
</evidence>
<keyword evidence="5" id="KW-0408">Iron</keyword>